<sequence length="68" mass="7394">PQSLLHPGDPGTQRSAATARGSSFHSRPRKGVPTFKAHRENARGSWGQYHTKASPTSFPASTGWLHSR</sequence>
<name>A0AC59YKZ0_RANTA</name>
<feature type="non-terminal residue" evidence="1">
    <location>
        <position position="1"/>
    </location>
</feature>
<protein>
    <submittedName>
        <fullName evidence="1">Uncharacterized protein</fullName>
    </submittedName>
</protein>
<reference evidence="1" key="2">
    <citation type="submission" date="2025-03" db="EMBL/GenBank/DDBJ databases">
        <authorList>
            <consortium name="ELIXIR-Norway"/>
            <consortium name="Elixir Norway"/>
        </authorList>
    </citation>
    <scope>NUCLEOTIDE SEQUENCE</scope>
</reference>
<gene>
    <name evidence="1" type="ORF">MRATA1EN22A_LOCUS7144</name>
</gene>
<evidence type="ECO:0000313" key="2">
    <source>
        <dbReference type="Proteomes" id="UP001162501"/>
    </source>
</evidence>
<dbReference type="EMBL" id="OX596101">
    <property type="protein sequence ID" value="CAM9765909.1"/>
    <property type="molecule type" value="Genomic_DNA"/>
</dbReference>
<proteinExistence type="predicted"/>
<reference evidence="1" key="1">
    <citation type="submission" date="2023-05" db="EMBL/GenBank/DDBJ databases">
        <authorList>
            <consortium name="ELIXIR-Norway"/>
        </authorList>
    </citation>
    <scope>NUCLEOTIDE SEQUENCE</scope>
</reference>
<accession>A0AC59YKZ0</accession>
<evidence type="ECO:0000313" key="1">
    <source>
        <dbReference type="EMBL" id="CAM9765909.1"/>
    </source>
</evidence>
<dbReference type="Proteomes" id="UP001162501">
    <property type="component" value="Chromosome 17"/>
</dbReference>
<organism evidence="1 2">
    <name type="scientific">Rangifer tarandus platyrhynchus</name>
    <name type="common">Svalbard reindeer</name>
    <dbReference type="NCBI Taxonomy" id="3082113"/>
    <lineage>
        <taxon>Eukaryota</taxon>
        <taxon>Metazoa</taxon>
        <taxon>Chordata</taxon>
        <taxon>Craniata</taxon>
        <taxon>Vertebrata</taxon>
        <taxon>Euteleostomi</taxon>
        <taxon>Mammalia</taxon>
        <taxon>Eutheria</taxon>
        <taxon>Laurasiatheria</taxon>
        <taxon>Artiodactyla</taxon>
        <taxon>Ruminantia</taxon>
        <taxon>Pecora</taxon>
        <taxon>Cervidae</taxon>
        <taxon>Odocoileinae</taxon>
        <taxon>Rangifer</taxon>
    </lineage>
</organism>